<dbReference type="Proteomes" id="UP000222163">
    <property type="component" value="Unassembled WGS sequence"/>
</dbReference>
<gene>
    <name evidence="1" type="ORF">CSC81_10225</name>
</gene>
<dbReference type="EMBL" id="PDUU01000008">
    <property type="protein sequence ID" value="PHN97442.1"/>
    <property type="molecule type" value="Genomic_DNA"/>
</dbReference>
<dbReference type="AlphaFoldDB" id="A0A2G1BTR3"/>
<name>A0A2G1BTR3_9FLAO</name>
<proteinExistence type="predicted"/>
<evidence type="ECO:0000313" key="1">
    <source>
        <dbReference type="EMBL" id="PHN97442.1"/>
    </source>
</evidence>
<comment type="caution">
    <text evidence="1">The sequence shown here is derived from an EMBL/GenBank/DDBJ whole genome shotgun (WGS) entry which is preliminary data.</text>
</comment>
<protein>
    <submittedName>
        <fullName evidence="1">Uncharacterized protein</fullName>
    </submittedName>
</protein>
<accession>A0A2G1BTR3</accession>
<reference evidence="1 2" key="1">
    <citation type="journal article" date="2016" name="Nat. Commun.">
        <title>Microbial interactions lead to rapid micro-scale successions on model marine particles.</title>
        <authorList>
            <person name="Datta M.S."/>
            <person name="Sliwerska E."/>
            <person name="Gore J."/>
            <person name="Polz M.F."/>
            <person name="Cordero O.X."/>
        </authorList>
    </citation>
    <scope>NUCLEOTIDE SEQUENCE [LARGE SCALE GENOMIC DNA]</scope>
    <source>
        <strain evidence="1 2">4G03</strain>
    </source>
</reference>
<evidence type="ECO:0000313" key="2">
    <source>
        <dbReference type="Proteomes" id="UP000222163"/>
    </source>
</evidence>
<organism evidence="1 2">
    <name type="scientific">Tenacibaculum discolor</name>
    <dbReference type="NCBI Taxonomy" id="361581"/>
    <lineage>
        <taxon>Bacteria</taxon>
        <taxon>Pseudomonadati</taxon>
        <taxon>Bacteroidota</taxon>
        <taxon>Flavobacteriia</taxon>
        <taxon>Flavobacteriales</taxon>
        <taxon>Flavobacteriaceae</taxon>
        <taxon>Tenacibaculum</taxon>
    </lineage>
</organism>
<sequence length="61" mass="7129">MIQKRKGLLVKVKVYTNIFSTEGVLVLKIPLKVAKLNLLQFIRFIANTCVYFKELIVQIYK</sequence>